<dbReference type="Proteomes" id="UP000268016">
    <property type="component" value="Unassembled WGS sequence"/>
</dbReference>
<dbReference type="OrthoDB" id="256753at2"/>
<dbReference type="Pfam" id="PF15887">
    <property type="entry name" value="Peptidase_Mx"/>
    <property type="match status" value="1"/>
</dbReference>
<dbReference type="InterPro" id="IPR031321">
    <property type="entry name" value="UCP012641"/>
</dbReference>
<organism evidence="2 3">
    <name type="scientific">Histidinibacterium lentulum</name>
    <dbReference type="NCBI Taxonomy" id="2480588"/>
    <lineage>
        <taxon>Bacteria</taxon>
        <taxon>Pseudomonadati</taxon>
        <taxon>Pseudomonadota</taxon>
        <taxon>Alphaproteobacteria</taxon>
        <taxon>Rhodobacterales</taxon>
        <taxon>Paracoccaceae</taxon>
        <taxon>Histidinibacterium</taxon>
    </lineage>
</organism>
<dbReference type="AlphaFoldDB" id="A0A3N2QLP2"/>
<sequence>MQVFTCPACGGTVYFRNLVCTCGAPLWFDPEAQRMVPEGDTAWDCANRAAIGCNWRAEEGVDLCSACAMTELTPDLRAAGNLPLWAETEAAKRWVLAGLARWGWFVRDDPGPRPVFRLMSEVTAGGVGAEVTMGHADGVVTLNVTEAGEAERARRQEELGELYRTMTGHVRHEIAHVLFLRLLEREGFAAAFRERFGDERADYGAALARHYADPRPADDSHVTPYATAHPHEDWAETVSHLLHLVDLTDSGVAAGLGWPGGPGRGYDAYGEHDAERLIGHALELALAANHVNRAMDLPDLYPFVLPPGVRQKMAFAHGWLVPGT</sequence>
<dbReference type="Pfam" id="PF10005">
    <property type="entry name" value="Zn_ribbon_DZR_6"/>
    <property type="match status" value="1"/>
</dbReference>
<evidence type="ECO:0000313" key="2">
    <source>
        <dbReference type="EMBL" id="ROT96128.1"/>
    </source>
</evidence>
<gene>
    <name evidence="2" type="ORF">EAT49_19300</name>
</gene>
<dbReference type="EMBL" id="RDRB01000013">
    <property type="protein sequence ID" value="ROT96128.1"/>
    <property type="molecule type" value="Genomic_DNA"/>
</dbReference>
<dbReference type="Gene3D" id="3.40.390.70">
    <property type="match status" value="1"/>
</dbReference>
<protein>
    <recommendedName>
        <fullName evidence="1">Zinc-ribbon domain-containing protein</fullName>
    </recommendedName>
</protein>
<keyword evidence="3" id="KW-1185">Reference proteome</keyword>
<reference evidence="2 3" key="1">
    <citation type="submission" date="2018-10" db="EMBL/GenBank/DDBJ databases">
        <title>Histidinibacterium lentulum gen. nov., sp. nov., a marine bacterium from the culture broth of Picochlorum sp. 122.</title>
        <authorList>
            <person name="Wang G."/>
        </authorList>
    </citation>
    <scope>NUCLEOTIDE SEQUENCE [LARGE SCALE GENOMIC DNA]</scope>
    <source>
        <strain evidence="2 3">B17</strain>
    </source>
</reference>
<comment type="caution">
    <text evidence="2">The sequence shown here is derived from an EMBL/GenBank/DDBJ whole genome shotgun (WGS) entry which is preliminary data.</text>
</comment>
<feature type="domain" description="Zinc-ribbon" evidence="1">
    <location>
        <begin position="3"/>
        <end position="77"/>
    </location>
</feature>
<dbReference type="InterPro" id="IPR011201">
    <property type="entry name" value="Zinc-ribbon_6_bact"/>
</dbReference>
<proteinExistence type="predicted"/>
<accession>A0A3N2QLP2</accession>
<evidence type="ECO:0000259" key="1">
    <source>
        <dbReference type="Pfam" id="PF10005"/>
    </source>
</evidence>
<dbReference type="RefSeq" id="WP_123643951.1">
    <property type="nucleotide sequence ID" value="NZ_ML119092.1"/>
</dbReference>
<name>A0A3N2QLP2_9RHOB</name>
<evidence type="ECO:0000313" key="3">
    <source>
        <dbReference type="Proteomes" id="UP000268016"/>
    </source>
</evidence>